<dbReference type="Proteomes" id="UP000541810">
    <property type="component" value="Unassembled WGS sequence"/>
</dbReference>
<dbReference type="AlphaFoldDB" id="A0A7X0H8P9"/>
<proteinExistence type="predicted"/>
<reference evidence="3 4" key="1">
    <citation type="submission" date="2020-08" db="EMBL/GenBank/DDBJ databases">
        <title>Genomic Encyclopedia of Type Strains, Phase IV (KMG-IV): sequencing the most valuable type-strain genomes for metagenomic binning, comparative biology and taxonomic classification.</title>
        <authorList>
            <person name="Goeker M."/>
        </authorList>
    </citation>
    <scope>NUCLEOTIDE SEQUENCE [LARGE SCALE GENOMIC DNA]</scope>
    <source>
        <strain evidence="3 4">DSM 103725</strain>
    </source>
</reference>
<evidence type="ECO:0000313" key="3">
    <source>
        <dbReference type="EMBL" id="MBB6431344.1"/>
    </source>
</evidence>
<dbReference type="RefSeq" id="WP_184678821.1">
    <property type="nucleotide sequence ID" value="NZ_JACHGY010000001.1"/>
</dbReference>
<name>A0A7X0H8P9_9BACT</name>
<sequence>MKFSVLVICLAAGSTSYAVAQSAPEAEYESLFDGETLDGWQIMQVPEDHKYFAVDENFFVRDGAIHCYQLPNKNGGLILSERKFGDFELELEFQSDWGCDSGIFLRCTHDGRGIQILNDYLKDGNIGFVFGQGTGGYLSRPILLNEQDGEIVAADSYDGVEIDRLTYAMDAATWNATFKPGEWNTIRIRCVGSEPMITTWLNGVKMMEMDGSVYAGRQLRDSVDHNWEAKPAWDSEKVQQITGNRGSIALQIHPGGRWEPGGSARYRNIRILELDAQSTEQ</sequence>
<dbReference type="Gene3D" id="2.60.120.560">
    <property type="entry name" value="Exo-inulinase, domain 1"/>
    <property type="match status" value="1"/>
</dbReference>
<evidence type="ECO:0000313" key="4">
    <source>
        <dbReference type="Proteomes" id="UP000541810"/>
    </source>
</evidence>
<evidence type="ECO:0000256" key="1">
    <source>
        <dbReference type="SAM" id="SignalP"/>
    </source>
</evidence>
<feature type="domain" description="3-keto-alpha-glucoside-1,2-lyase/3-keto-2-hydroxy-glucal hydratase" evidence="2">
    <location>
        <begin position="28"/>
        <end position="271"/>
    </location>
</feature>
<feature type="signal peptide" evidence="1">
    <location>
        <begin position="1"/>
        <end position="20"/>
    </location>
</feature>
<keyword evidence="1" id="KW-0732">Signal</keyword>
<organism evidence="3 4">
    <name type="scientific">Algisphaera agarilytica</name>
    <dbReference type="NCBI Taxonomy" id="1385975"/>
    <lineage>
        <taxon>Bacteria</taxon>
        <taxon>Pseudomonadati</taxon>
        <taxon>Planctomycetota</taxon>
        <taxon>Phycisphaerae</taxon>
        <taxon>Phycisphaerales</taxon>
        <taxon>Phycisphaeraceae</taxon>
        <taxon>Algisphaera</taxon>
    </lineage>
</organism>
<dbReference type="Pfam" id="PF06439">
    <property type="entry name" value="3keto-disac_hyd"/>
    <property type="match status" value="1"/>
</dbReference>
<accession>A0A7X0H8P9</accession>
<comment type="caution">
    <text evidence="3">The sequence shown here is derived from an EMBL/GenBank/DDBJ whole genome shotgun (WGS) entry which is preliminary data.</text>
</comment>
<gene>
    <name evidence="3" type="ORF">HNQ40_003150</name>
</gene>
<keyword evidence="4" id="KW-1185">Reference proteome</keyword>
<protein>
    <recommendedName>
        <fullName evidence="2">3-keto-alpha-glucoside-1,2-lyase/3-keto-2-hydroxy-glucal hydratase domain-containing protein</fullName>
    </recommendedName>
</protein>
<dbReference type="GO" id="GO:0016787">
    <property type="term" value="F:hydrolase activity"/>
    <property type="evidence" value="ECO:0007669"/>
    <property type="project" value="InterPro"/>
</dbReference>
<evidence type="ECO:0000259" key="2">
    <source>
        <dbReference type="Pfam" id="PF06439"/>
    </source>
</evidence>
<dbReference type="EMBL" id="JACHGY010000001">
    <property type="protein sequence ID" value="MBB6431344.1"/>
    <property type="molecule type" value="Genomic_DNA"/>
</dbReference>
<feature type="chain" id="PRO_5030828264" description="3-keto-alpha-glucoside-1,2-lyase/3-keto-2-hydroxy-glucal hydratase domain-containing protein" evidence="1">
    <location>
        <begin position="21"/>
        <end position="281"/>
    </location>
</feature>
<dbReference type="InterPro" id="IPR010496">
    <property type="entry name" value="AL/BT2_dom"/>
</dbReference>